<dbReference type="Proteomes" id="UP001221757">
    <property type="component" value="Unassembled WGS sequence"/>
</dbReference>
<dbReference type="Pfam" id="PF18758">
    <property type="entry name" value="KDZ"/>
    <property type="match status" value="1"/>
</dbReference>
<sequence length="1069" mass="120598">MGRIKITKSQKRHAFMEEGWTSVMMEGPRNSHYLAKSKPGQEPLVFLANKRTLIQQLVPAASTSRLPRFAKVPSVSDELLASDDLGEYSFDNDLDFGTTPLSPRKADARDSPTKRGRHRANLVSQVATWQNKIIPPLVCVFTRLWHKTRGLRDADKLAMPSREECSCQRSVKCKISVVQFTKITDLETWTCACAPAPTQLLAAGLFPSAPIRPTLAVDVRVLEFAMKLFVRIAPNNTAWTSTLESFLDGLGFTLEHEGSLRKMFAISLEWYTHLRHRVQHHFDDVLEDTRLLLLPETADQEHSSDGRATPIPRAPAAASMHPPSTPRGERGRQSRRVFVSWLWSRSSSTSRSLSSSPTPGASNNKRKRRRAATPEAPQNPFPEPPPRTRSSEYLCRRCPACFGGVTHDPSAVADVFVCIDACYTQKRNSGTVDPPKTHPATHFVSEGLSAEMEDYVDGVRATKPSAKRARKATLVDVEDAGDDAYEHPALLLPPSVLNGCESSFKAADEKREKASSQFYDDTALMALLCRHDRMLWLVNMHSAGEKQFNVYLLLETLFQHLPRNITVGLLYDIACQLERSARKWGFLDRYIDRLVFAVAVFHAFGHEWACQVIYHPRKREGFGFTNGEGCERFWHSISHLIAHLRISSYHHRLYTLDTQIQHADEANLFKLAEWIQRRGLHSAAKRAEAQAVLKKCGHDLPLLRAERTKQVAAQTKPLTRRSKTAGEKAVAAVIATREALEIRKAQVNACEAAALDAIEDDDSPEEIVHRKVALTAARAALVALNKIRKNKYIELRINAHALKRRLRDRLRARKFERDRVERSSRRQQASEQKLLAHTDSAVKRREPQISHLKNDYNKLCDAIVIEIREKRAPRGAVAPERINTKALYALDVDDAIWQDVGLQDEGQKEPPLWLSSDSVCSGIRAMLDLDRAHEEDGFLARERESLRVWFAEEWTIVNAAMQAAASDDDCYQFHLRRERLLRLCGTWRRYMPEEGPDDTPWGPSEDELMDSLLASKKAGRGEDGYQAPEEGKTEDEEEEDFETLDALDTADVYRDAYGSGGSDSDDDSD</sequence>
<feature type="region of interest" description="Disordered" evidence="1">
    <location>
        <begin position="992"/>
        <end position="1069"/>
    </location>
</feature>
<proteinExistence type="predicted"/>
<gene>
    <name evidence="3" type="ORF">B0H17DRAFT_1130398</name>
</gene>
<dbReference type="Pfam" id="PF18803">
    <property type="entry name" value="CxC2"/>
    <property type="match status" value="1"/>
</dbReference>
<feature type="compositionally biased region" description="Pro residues" evidence="1">
    <location>
        <begin position="377"/>
        <end position="387"/>
    </location>
</feature>
<reference evidence="3" key="1">
    <citation type="submission" date="2023-03" db="EMBL/GenBank/DDBJ databases">
        <title>Massive genome expansion in bonnet fungi (Mycena s.s.) driven by repeated elements and novel gene families across ecological guilds.</title>
        <authorList>
            <consortium name="Lawrence Berkeley National Laboratory"/>
            <person name="Harder C.B."/>
            <person name="Miyauchi S."/>
            <person name="Viragh M."/>
            <person name="Kuo A."/>
            <person name="Thoen E."/>
            <person name="Andreopoulos B."/>
            <person name="Lu D."/>
            <person name="Skrede I."/>
            <person name="Drula E."/>
            <person name="Henrissat B."/>
            <person name="Morin E."/>
            <person name="Kohler A."/>
            <person name="Barry K."/>
            <person name="LaButti K."/>
            <person name="Morin E."/>
            <person name="Salamov A."/>
            <person name="Lipzen A."/>
            <person name="Mereny Z."/>
            <person name="Hegedus B."/>
            <person name="Baldrian P."/>
            <person name="Stursova M."/>
            <person name="Weitz H."/>
            <person name="Taylor A."/>
            <person name="Grigoriev I.V."/>
            <person name="Nagy L.G."/>
            <person name="Martin F."/>
            <person name="Kauserud H."/>
        </authorList>
    </citation>
    <scope>NUCLEOTIDE SEQUENCE</scope>
    <source>
        <strain evidence="3">CBHHK067</strain>
    </source>
</reference>
<dbReference type="PANTHER" id="PTHR33096">
    <property type="entry name" value="CXC2 DOMAIN-CONTAINING PROTEIN"/>
    <property type="match status" value="1"/>
</dbReference>
<evidence type="ECO:0000256" key="1">
    <source>
        <dbReference type="SAM" id="MobiDB-lite"/>
    </source>
</evidence>
<feature type="region of interest" description="Disordered" evidence="1">
    <location>
        <begin position="348"/>
        <end position="390"/>
    </location>
</feature>
<comment type="caution">
    <text evidence="3">The sequence shown here is derived from an EMBL/GenBank/DDBJ whole genome shotgun (WGS) entry which is preliminary data.</text>
</comment>
<feature type="domain" description="CxC2-like cysteine cluster KDZ transposase-associated" evidence="2">
    <location>
        <begin position="160"/>
        <end position="248"/>
    </location>
</feature>
<dbReference type="PANTHER" id="PTHR33096:SF1">
    <property type="entry name" value="CXC1-LIKE CYSTEINE CLUSTER ASSOCIATED WITH KDZ TRANSPOSASES DOMAIN-CONTAINING PROTEIN"/>
    <property type="match status" value="1"/>
</dbReference>
<accession>A0AAD7DR56</accession>
<evidence type="ECO:0000259" key="2">
    <source>
        <dbReference type="Pfam" id="PF18803"/>
    </source>
</evidence>
<evidence type="ECO:0000313" key="3">
    <source>
        <dbReference type="EMBL" id="KAJ7697423.1"/>
    </source>
</evidence>
<feature type="compositionally biased region" description="Low complexity" evidence="1">
    <location>
        <begin position="348"/>
        <end position="359"/>
    </location>
</feature>
<protein>
    <recommendedName>
        <fullName evidence="2">CxC2-like cysteine cluster KDZ transposase-associated domain-containing protein</fullName>
    </recommendedName>
</protein>
<evidence type="ECO:0000313" key="4">
    <source>
        <dbReference type="Proteomes" id="UP001221757"/>
    </source>
</evidence>
<dbReference type="InterPro" id="IPR040521">
    <property type="entry name" value="KDZ"/>
</dbReference>
<keyword evidence="4" id="KW-1185">Reference proteome</keyword>
<feature type="compositionally biased region" description="Low complexity" evidence="1">
    <location>
        <begin position="307"/>
        <end position="318"/>
    </location>
</feature>
<name>A0AAD7DR56_MYCRO</name>
<feature type="compositionally biased region" description="Acidic residues" evidence="1">
    <location>
        <begin position="1032"/>
        <end position="1045"/>
    </location>
</feature>
<feature type="region of interest" description="Disordered" evidence="1">
    <location>
        <begin position="817"/>
        <end position="840"/>
    </location>
</feature>
<dbReference type="InterPro" id="IPR041457">
    <property type="entry name" value="CxC2_KDZ-assoc"/>
</dbReference>
<dbReference type="EMBL" id="JARKIE010000030">
    <property type="protein sequence ID" value="KAJ7697423.1"/>
    <property type="molecule type" value="Genomic_DNA"/>
</dbReference>
<organism evidence="3 4">
    <name type="scientific">Mycena rosella</name>
    <name type="common">Pink bonnet</name>
    <name type="synonym">Agaricus rosellus</name>
    <dbReference type="NCBI Taxonomy" id="1033263"/>
    <lineage>
        <taxon>Eukaryota</taxon>
        <taxon>Fungi</taxon>
        <taxon>Dikarya</taxon>
        <taxon>Basidiomycota</taxon>
        <taxon>Agaricomycotina</taxon>
        <taxon>Agaricomycetes</taxon>
        <taxon>Agaricomycetidae</taxon>
        <taxon>Agaricales</taxon>
        <taxon>Marasmiineae</taxon>
        <taxon>Mycenaceae</taxon>
        <taxon>Mycena</taxon>
    </lineage>
</organism>
<feature type="region of interest" description="Disordered" evidence="1">
    <location>
        <begin position="297"/>
        <end position="333"/>
    </location>
</feature>
<dbReference type="AlphaFoldDB" id="A0AAD7DR56"/>